<feature type="transmembrane region" description="Helical" evidence="2">
    <location>
        <begin position="1063"/>
        <end position="1091"/>
    </location>
</feature>
<proteinExistence type="predicted"/>
<feature type="compositionally biased region" description="Polar residues" evidence="1">
    <location>
        <begin position="1299"/>
        <end position="1312"/>
    </location>
</feature>
<feature type="region of interest" description="Disordered" evidence="1">
    <location>
        <begin position="304"/>
        <end position="340"/>
    </location>
</feature>
<feature type="compositionally biased region" description="Polar residues" evidence="1">
    <location>
        <begin position="1253"/>
        <end position="1263"/>
    </location>
</feature>
<feature type="compositionally biased region" description="Basic and acidic residues" evidence="1">
    <location>
        <begin position="304"/>
        <end position="335"/>
    </location>
</feature>
<dbReference type="OrthoDB" id="5288978at2759"/>
<feature type="transmembrane region" description="Helical" evidence="2">
    <location>
        <begin position="826"/>
        <end position="851"/>
    </location>
</feature>
<keyword evidence="2" id="KW-1133">Transmembrane helix</keyword>
<organism evidence="3 4">
    <name type="scientific">Aspergillus turcosus</name>
    <dbReference type="NCBI Taxonomy" id="1245748"/>
    <lineage>
        <taxon>Eukaryota</taxon>
        <taxon>Fungi</taxon>
        <taxon>Dikarya</taxon>
        <taxon>Ascomycota</taxon>
        <taxon>Pezizomycotina</taxon>
        <taxon>Eurotiomycetes</taxon>
        <taxon>Eurotiomycetidae</taxon>
        <taxon>Eurotiales</taxon>
        <taxon>Aspergillaceae</taxon>
        <taxon>Aspergillus</taxon>
        <taxon>Aspergillus subgen. Fumigati</taxon>
    </lineage>
</organism>
<evidence type="ECO:0000313" key="3">
    <source>
        <dbReference type="EMBL" id="RLL93358.1"/>
    </source>
</evidence>
<keyword evidence="2" id="KW-0812">Transmembrane</keyword>
<evidence type="ECO:0000256" key="1">
    <source>
        <dbReference type="SAM" id="MobiDB-lite"/>
    </source>
</evidence>
<keyword evidence="2" id="KW-0472">Membrane</keyword>
<comment type="caution">
    <text evidence="3">The sequence shown here is derived from an EMBL/GenBank/DDBJ whole genome shotgun (WGS) entry which is preliminary data.</text>
</comment>
<evidence type="ECO:0000313" key="4">
    <source>
        <dbReference type="Proteomes" id="UP000215289"/>
    </source>
</evidence>
<feature type="region of interest" description="Disordered" evidence="1">
    <location>
        <begin position="1291"/>
        <end position="1312"/>
    </location>
</feature>
<keyword evidence="4" id="KW-1185">Reference proteome</keyword>
<gene>
    <name evidence="3" type="ORF">CFD26_100997</name>
</gene>
<dbReference type="EMBL" id="NIDN02000328">
    <property type="protein sequence ID" value="RLL93358.1"/>
    <property type="molecule type" value="Genomic_DNA"/>
</dbReference>
<reference evidence="3 4" key="1">
    <citation type="submission" date="2018-08" db="EMBL/GenBank/DDBJ databases">
        <title>Draft genome sequences of two Aspergillus turcosus clinical strains isolated from bronchoalveolar lavage fluid: one azole-susceptible and the other azole-resistant.</title>
        <authorList>
            <person name="Parent-Michaud M."/>
            <person name="Dufresne P.J."/>
            <person name="Fournier E."/>
            <person name="Martineau C."/>
            <person name="Moreira S."/>
            <person name="Perkins V."/>
            <person name="De Repentigny L."/>
            <person name="Dufresne S.F."/>
        </authorList>
    </citation>
    <scope>NUCLEOTIDE SEQUENCE [LARGE SCALE GENOMIC DNA]</scope>
    <source>
        <strain evidence="3">HMR AF 1038</strain>
    </source>
</reference>
<protein>
    <submittedName>
        <fullName evidence="3">Uncharacterized protein</fullName>
    </submittedName>
</protein>
<accession>A0A3R7HPP7</accession>
<name>A0A3R7HPP7_9EURO</name>
<dbReference type="Proteomes" id="UP000215289">
    <property type="component" value="Unassembled WGS sequence"/>
</dbReference>
<evidence type="ECO:0000256" key="2">
    <source>
        <dbReference type="SAM" id="Phobius"/>
    </source>
</evidence>
<sequence>MEMRVNTNYLMNMKKRMLQMTDAEMQMDLKLLTCEDGYMCLNKSQIINTFDHLDMQKNVDLSWRFVTSYMRKVSSKDMKMLVVAVSIMYTKEGEAVFEVTQDNKRWNKDDLLGTNMRLLTRVSMNYNANLALLRFEVPDKHRAPSMFLDQETIKAMYSGRFTSDPTFMYNIKNGISLVNDRSVLLSRRNVRRPGVGRLLNEIMIMFVYVSNPDDGDILDNTLMHIYAQSCGYTITVCTVHEVQQRDRAVAQDHKAGQLMRPGCRTEITQRPEPKVVPEQEQAEDHDEEHAHILVHTWGYRREHAPEPHRVRQRLRDLGREQCRDRPPDDEHKRQADPTASTRIETYMRMCMNIYLIMETLFSNLSATDCSSLMHADIPEHADWIKEMIAKGNEVMLIGADVDRLNERNMYPETYDRNNEIPLCIWLAVVPRQLTKDESFTWKYIMNWNGDFEEVHERDDGLVRHDLLGPPGINCFFIGSNEFSVEGHTITMFICRFEHMKVLPTNPSGQRLERAWTPANGMDDRQNDVPLFVYGSYAMRSNRMTGPPWAIHFNSRMISVNNGERELAVRLYTDIPLMQMWAYEEEFEDNNHGNILGNTNVSIHMLTIPITTRYEVPVEPRERRTSRTSSSAVLPLVHRQALVQVSEPGRRDEAVHAAPHGLDVDRQAGVLRQDLRDHEHPQADRLAPAGARVHVCDHVDEALDDDVHEHLDGDVDNRELDQGAALRRYEMAYGTRTSLDFAPGRPRRMDVQHLLLPRLQAEKFERHICFHTCNLPQPKITITLLVELADACAISYTLERMEKDMDVMSNREVFLLTDATARLTMSMLLGLALLALLCLIMCCVILSLPLAIGAKRPASTVQGFPSTHLRSIVRPFKRRVLNGVTTTIRSLSMLVYLVELTGGIESHPRHLVQALYRAREPHTYTIPSALCMKTPLHMINDRVVHRPGRAHVLVVDLIGDDADGADDVHGPVQHPPQLHVREPVPELDLGRVAARLLDNVPPRDQGHLHALEFVLGLDLVHVHDVVGLMIVSSNLYSCEIAISMPGEIRYTSMGTFTVFSRFKWILTFAFMLIGVPTHQLQPTSLIVVMVVARNMPVRMSSYINSDMTAFSLASTSRSGLMSTDVISSGLMFVDGNKFILTLVLMVAMELASLILPMIALMYSSCLLHLYMIGSGGSSRPKRTCSNLAPSRVLLSRQVSQIFRFVFASIIRIGGQTYNVERALSYVYNELHTAFEFVPRPSEPTPEAMEESRATETPQTRQPWQSIPIGKVPTTSDFNLIFGGKRFFILEGPSQDPRSRASPSTCDPIQDSVSSYRSPTVELITLSQTTTPYQANCH</sequence>
<feature type="transmembrane region" description="Helical" evidence="2">
    <location>
        <begin position="1137"/>
        <end position="1161"/>
    </location>
</feature>
<feature type="region of interest" description="Disordered" evidence="1">
    <location>
        <begin position="1237"/>
        <end position="1266"/>
    </location>
</feature>